<evidence type="ECO:0000313" key="3">
    <source>
        <dbReference type="Proteomes" id="UP000437748"/>
    </source>
</evidence>
<reference evidence="2 3" key="1">
    <citation type="submission" date="2019-10" db="EMBL/GenBank/DDBJ databases">
        <title>New species of Slilvanegrellaceae.</title>
        <authorList>
            <person name="Pitt A."/>
            <person name="Hahn M.W."/>
        </authorList>
    </citation>
    <scope>NUCLEOTIDE SEQUENCE [LARGE SCALE GENOMIC DNA]</scope>
    <source>
        <strain evidence="2 3">SP-Ram-0.45-NSY-1</strain>
    </source>
</reference>
<evidence type="ECO:0000259" key="1">
    <source>
        <dbReference type="PROSITE" id="PS50035"/>
    </source>
</evidence>
<proteinExistence type="predicted"/>
<name>A0A6N6VTY1_9BACT</name>
<dbReference type="PROSITE" id="PS50035">
    <property type="entry name" value="PLD"/>
    <property type="match status" value="2"/>
</dbReference>
<sequence>MIRKKIMKLKLIFILICLLFNTFLFSQTRRVSPNVGRINPETSGGEHILSYDFINNLKYKFYNDSPNWPGLIGMIPLNNWSRNINDNSINIWRTPLDKNYPTRSFVDYVENSIARAESVVYISTLWFTPGNSMEEALKRAISYLNQKSYQKQQPIRVRIIFSMFNASPIPTKNATQKVIDYLIPDEISPYLDLSVICYRNPIAFNHSKIIAVDSNQLITGGMNFPDKDYDDLENPVNDLSIEFNLPYIADLGRIYLSKLALETKIGDEFSINSIACTNTEKINCNVSDRWYELSNPAFNIFNINSILQSYNTDYILGAGKMMNAKEYGDAEVSTDSIISLMDSARYEINISQQSIRNIAPASTDIQHATCAALGRALMKGVKVNIILSSYSGQGVPFLGYAESSLSDSSTEKCIIRNAKDFYNLDVRGALGNLNILRVARWFNYTGYKYGTAKNHVKLIMVDDQMAYIGSENLYYNNHSEFGVIINSRLLMMKLKREYWTPTYGKSYSNYQSDSN</sequence>
<protein>
    <recommendedName>
        <fullName evidence="1">PLD phosphodiesterase domain-containing protein</fullName>
    </recommendedName>
</protein>
<dbReference type="InterPro" id="IPR025202">
    <property type="entry name" value="PLD-like_dom"/>
</dbReference>
<comment type="caution">
    <text evidence="2">The sequence shown here is derived from an EMBL/GenBank/DDBJ whole genome shotgun (WGS) entry which is preliminary data.</text>
</comment>
<dbReference type="EMBL" id="WFLM01000004">
    <property type="protein sequence ID" value="KAB8037631.1"/>
    <property type="molecule type" value="Genomic_DNA"/>
</dbReference>
<dbReference type="GO" id="GO:0030572">
    <property type="term" value="F:phosphatidyltransferase activity"/>
    <property type="evidence" value="ECO:0007669"/>
    <property type="project" value="UniProtKB-ARBA"/>
</dbReference>
<dbReference type="AlphaFoldDB" id="A0A6N6VTY1"/>
<evidence type="ECO:0000313" key="2">
    <source>
        <dbReference type="EMBL" id="KAB8037631.1"/>
    </source>
</evidence>
<dbReference type="SUPFAM" id="SSF56024">
    <property type="entry name" value="Phospholipase D/nuclease"/>
    <property type="match status" value="2"/>
</dbReference>
<organism evidence="2 3">
    <name type="scientific">Silvanigrella paludirubra</name>
    <dbReference type="NCBI Taxonomy" id="2499159"/>
    <lineage>
        <taxon>Bacteria</taxon>
        <taxon>Pseudomonadati</taxon>
        <taxon>Bdellovibrionota</taxon>
        <taxon>Oligoflexia</taxon>
        <taxon>Silvanigrellales</taxon>
        <taxon>Silvanigrellaceae</taxon>
        <taxon>Silvanigrella</taxon>
    </lineage>
</organism>
<accession>A0A6N6VTY1</accession>
<dbReference type="Gene3D" id="3.30.870.10">
    <property type="entry name" value="Endonuclease Chain A"/>
    <property type="match status" value="2"/>
</dbReference>
<dbReference type="Proteomes" id="UP000437748">
    <property type="component" value="Unassembled WGS sequence"/>
</dbReference>
<dbReference type="InterPro" id="IPR001736">
    <property type="entry name" value="PLipase_D/transphosphatidylase"/>
</dbReference>
<gene>
    <name evidence="2" type="ORF">GCL60_10680</name>
</gene>
<dbReference type="PANTHER" id="PTHR21248:SF22">
    <property type="entry name" value="PHOSPHOLIPASE D"/>
    <property type="match status" value="1"/>
</dbReference>
<feature type="domain" description="PLD phosphodiesterase" evidence="1">
    <location>
        <begin position="450"/>
        <end position="477"/>
    </location>
</feature>
<dbReference type="GO" id="GO:0032049">
    <property type="term" value="P:cardiolipin biosynthetic process"/>
    <property type="evidence" value="ECO:0007669"/>
    <property type="project" value="UniProtKB-ARBA"/>
</dbReference>
<dbReference type="Pfam" id="PF13091">
    <property type="entry name" value="PLDc_2"/>
    <property type="match status" value="1"/>
</dbReference>
<feature type="domain" description="PLD phosphodiesterase" evidence="1">
    <location>
        <begin position="201"/>
        <end position="228"/>
    </location>
</feature>
<dbReference type="SMART" id="SM00155">
    <property type="entry name" value="PLDc"/>
    <property type="match status" value="2"/>
</dbReference>
<dbReference type="PANTHER" id="PTHR21248">
    <property type="entry name" value="CARDIOLIPIN SYNTHASE"/>
    <property type="match status" value="1"/>
</dbReference>
<keyword evidence="3" id="KW-1185">Reference proteome</keyword>